<reference evidence="1" key="1">
    <citation type="submission" date="2020-04" db="EMBL/GenBank/DDBJ databases">
        <authorList>
            <person name="Chiriac C."/>
            <person name="Salcher M."/>
            <person name="Ghai R."/>
            <person name="Kavagutti S V."/>
        </authorList>
    </citation>
    <scope>NUCLEOTIDE SEQUENCE</scope>
</reference>
<proteinExistence type="predicted"/>
<sequence>MIPYTADELEFLNNNKGVEDMFKFELPSYDQAKKSTEQYLKDCQKFWSDFFEDVEKTLKDYYKKK</sequence>
<name>A0A6J5LZW0_9CAUD</name>
<gene>
    <name evidence="1" type="ORF">UFOVP396_8</name>
</gene>
<protein>
    <submittedName>
        <fullName evidence="1">Uncharacterized protein</fullName>
    </submittedName>
</protein>
<accession>A0A6J5LZW0</accession>
<organism evidence="1">
    <name type="scientific">uncultured Caudovirales phage</name>
    <dbReference type="NCBI Taxonomy" id="2100421"/>
    <lineage>
        <taxon>Viruses</taxon>
        <taxon>Duplodnaviria</taxon>
        <taxon>Heunggongvirae</taxon>
        <taxon>Uroviricota</taxon>
        <taxon>Caudoviricetes</taxon>
        <taxon>Peduoviridae</taxon>
        <taxon>Maltschvirus</taxon>
        <taxon>Maltschvirus maltsch</taxon>
    </lineage>
</organism>
<evidence type="ECO:0000313" key="1">
    <source>
        <dbReference type="EMBL" id="CAB4140105.1"/>
    </source>
</evidence>
<dbReference type="EMBL" id="LR796381">
    <property type="protein sequence ID" value="CAB4140105.1"/>
    <property type="molecule type" value="Genomic_DNA"/>
</dbReference>